<sequence>MKRTFANPWPRPRMLRHAGHFNPLRIHSMHYQGGRHIRLLLTPGKSLFDALVEPLREAGVTSASMTILGGRFAHLEYCVAPPDPSGQAAIAYSRPIDAGEAFMVFGNATLGKDMQQRPLVHCHATLRTCSNEVKGGHIVPQASIIGEQPIPVLVTAIEGFELRQAFDDETNIALLKPYKES</sequence>
<dbReference type="PATRIC" id="fig|1178482.3.peg.32"/>
<evidence type="ECO:0000313" key="2">
    <source>
        <dbReference type="Proteomes" id="UP000019113"/>
    </source>
</evidence>
<reference evidence="1 2" key="1">
    <citation type="submission" date="2013-08" db="EMBL/GenBank/DDBJ databases">
        <title>draft genome of Halomonas huanghegensis, strain BJGMM-B45T.</title>
        <authorList>
            <person name="Miao C."/>
            <person name="Wan Y."/>
            <person name="Jin W."/>
        </authorList>
    </citation>
    <scope>NUCLEOTIDE SEQUENCE [LARGE SCALE GENOMIC DNA]</scope>
    <source>
        <strain evidence="1 2">BJGMM-B45</strain>
    </source>
</reference>
<dbReference type="Gene3D" id="3.30.1330.80">
    <property type="entry name" value="Hypothetical protein, similar to alpha- acetolactate decarboxylase, domain 2"/>
    <property type="match status" value="1"/>
</dbReference>
<keyword evidence="2" id="KW-1185">Reference proteome</keyword>
<dbReference type="RefSeq" id="WP_021816976.1">
    <property type="nucleotide sequence ID" value="NZ_AVBC01000008.1"/>
</dbReference>
<dbReference type="SUPFAM" id="SSF117856">
    <property type="entry name" value="AF0104/ALDC/Ptd012-like"/>
    <property type="match status" value="1"/>
</dbReference>
<dbReference type="AlphaFoldDB" id="W1NCP7"/>
<gene>
    <name evidence="1" type="ORF">BJB45_21000</name>
</gene>
<dbReference type="OrthoDB" id="8717211at2"/>
<organism evidence="1 2">
    <name type="scientific">Halomonas huangheensis</name>
    <dbReference type="NCBI Taxonomy" id="1178482"/>
    <lineage>
        <taxon>Bacteria</taxon>
        <taxon>Pseudomonadati</taxon>
        <taxon>Pseudomonadota</taxon>
        <taxon>Gammaproteobacteria</taxon>
        <taxon>Oceanospirillales</taxon>
        <taxon>Halomonadaceae</taxon>
        <taxon>Halomonas</taxon>
    </lineage>
</organism>
<protein>
    <recommendedName>
        <fullName evidence="3">PPC domain-containing protein</fullName>
    </recommendedName>
</protein>
<comment type="caution">
    <text evidence="1">The sequence shown here is derived from an EMBL/GenBank/DDBJ whole genome shotgun (WGS) entry which is preliminary data.</text>
</comment>
<name>W1NCP7_9GAMM</name>
<dbReference type="KEGG" id="hhu:AR456_00380"/>
<dbReference type="Proteomes" id="UP000019113">
    <property type="component" value="Unassembled WGS sequence"/>
</dbReference>
<dbReference type="EMBL" id="AVBC01000008">
    <property type="protein sequence ID" value="ERL53317.1"/>
    <property type="molecule type" value="Genomic_DNA"/>
</dbReference>
<evidence type="ECO:0000313" key="1">
    <source>
        <dbReference type="EMBL" id="ERL53317.1"/>
    </source>
</evidence>
<dbReference type="eggNOG" id="COG1661">
    <property type="taxonomic scope" value="Bacteria"/>
</dbReference>
<proteinExistence type="predicted"/>
<dbReference type="STRING" id="1178482.AR456_00380"/>
<accession>W1NCP7</accession>
<evidence type="ECO:0008006" key="3">
    <source>
        <dbReference type="Google" id="ProtNLM"/>
    </source>
</evidence>